<evidence type="ECO:0000313" key="2">
    <source>
        <dbReference type="Proteomes" id="UP000325780"/>
    </source>
</evidence>
<protein>
    <submittedName>
        <fullName evidence="1">Uncharacterized protein</fullName>
    </submittedName>
</protein>
<reference evidence="1 2" key="1">
    <citation type="submission" date="2019-04" db="EMBL/GenBank/DDBJ databases">
        <title>Friends and foes A comparative genomics study of 23 Aspergillus species from section Flavi.</title>
        <authorList>
            <consortium name="DOE Joint Genome Institute"/>
            <person name="Kjaerbolling I."/>
            <person name="Vesth T."/>
            <person name="Frisvad J.C."/>
            <person name="Nybo J.L."/>
            <person name="Theobald S."/>
            <person name="Kildgaard S."/>
            <person name="Isbrandt T."/>
            <person name="Kuo A."/>
            <person name="Sato A."/>
            <person name="Lyhne E.K."/>
            <person name="Kogle M.E."/>
            <person name="Wiebenga A."/>
            <person name="Kun R.S."/>
            <person name="Lubbers R.J."/>
            <person name="Makela M.R."/>
            <person name="Barry K."/>
            <person name="Chovatia M."/>
            <person name="Clum A."/>
            <person name="Daum C."/>
            <person name="Haridas S."/>
            <person name="He G."/>
            <person name="LaButti K."/>
            <person name="Lipzen A."/>
            <person name="Mondo S."/>
            <person name="Riley R."/>
            <person name="Salamov A."/>
            <person name="Simmons B.A."/>
            <person name="Magnuson J.K."/>
            <person name="Henrissat B."/>
            <person name="Mortensen U.H."/>
            <person name="Larsen T.O."/>
            <person name="Devries R.P."/>
            <person name="Grigoriev I.V."/>
            <person name="Machida M."/>
            <person name="Baker S.E."/>
            <person name="Andersen M.R."/>
        </authorList>
    </citation>
    <scope>NUCLEOTIDE SEQUENCE [LARGE SCALE GENOMIC DNA]</scope>
    <source>
        <strain evidence="1 2">IBT 18842</strain>
    </source>
</reference>
<keyword evidence="2" id="KW-1185">Reference proteome</keyword>
<proteinExistence type="predicted"/>
<accession>A0A5N6U600</accession>
<dbReference type="AlphaFoldDB" id="A0A5N6U600"/>
<dbReference type="Proteomes" id="UP000325780">
    <property type="component" value="Unassembled WGS sequence"/>
</dbReference>
<sequence>MSATVYAEVVAIDGVIPRVVDASCEENDIERLLPWVYKHHAVAEGNCIRRWPMEEYLFRNFFFDWNSYRTGLYESSVSMSSFLKASETVTLPRKNWKVPSREGSVNLLQWQGRMLQTLIQAVYFELDELEMQTPELEFPVARFKQSYVIGGKRYAARPEGAVIAKLQERSVPVVSCAGWIEGESRSCFLADILSIMLGQLAGNIGSSMQDQEVYIIGIHGPNVYIARTLFTADQIIRVHSKGCSETEVVKLGFTRGFDLTLRDDWREATRAMSRLLRYLLSGGSRIDAIQADRDSILQKCNT</sequence>
<name>A0A5N6U600_ASPAV</name>
<dbReference type="EMBL" id="ML742032">
    <property type="protein sequence ID" value="KAE8154073.1"/>
    <property type="molecule type" value="Genomic_DNA"/>
</dbReference>
<dbReference type="OrthoDB" id="4486482at2759"/>
<evidence type="ECO:0000313" key="1">
    <source>
        <dbReference type="EMBL" id="KAE8154073.1"/>
    </source>
</evidence>
<gene>
    <name evidence="1" type="ORF">BDV25DRAFT_167785</name>
</gene>
<organism evidence="1 2">
    <name type="scientific">Aspergillus avenaceus</name>
    <dbReference type="NCBI Taxonomy" id="36643"/>
    <lineage>
        <taxon>Eukaryota</taxon>
        <taxon>Fungi</taxon>
        <taxon>Dikarya</taxon>
        <taxon>Ascomycota</taxon>
        <taxon>Pezizomycotina</taxon>
        <taxon>Eurotiomycetes</taxon>
        <taxon>Eurotiomycetidae</taxon>
        <taxon>Eurotiales</taxon>
        <taxon>Aspergillaceae</taxon>
        <taxon>Aspergillus</taxon>
        <taxon>Aspergillus subgen. Circumdati</taxon>
    </lineage>
</organism>